<gene>
    <name evidence="1" type="ORF">IHE45_20G006000</name>
</gene>
<accession>A0ACB7TSG1</accession>
<name>A0ACB7TSG1_DIOAL</name>
<dbReference type="EC" id="2.7.11.1" evidence="1"/>
<protein>
    <submittedName>
        <fullName evidence="1">Non-specific serine/threonine protein kinase protein</fullName>
        <ecNumber evidence="1">2.7.11.1</ecNumber>
    </submittedName>
</protein>
<keyword evidence="2" id="KW-1185">Reference proteome</keyword>
<dbReference type="Proteomes" id="UP000827976">
    <property type="component" value="Chromosome 20"/>
</dbReference>
<proteinExistence type="predicted"/>
<comment type="caution">
    <text evidence="1">The sequence shown here is derived from an EMBL/GenBank/DDBJ whole genome shotgun (WGS) entry which is preliminary data.</text>
</comment>
<keyword evidence="1" id="KW-0723">Serine/threonine-protein kinase</keyword>
<evidence type="ECO:0000313" key="1">
    <source>
        <dbReference type="EMBL" id="KAH7650694.1"/>
    </source>
</evidence>
<dbReference type="EMBL" id="CM037030">
    <property type="protein sequence ID" value="KAH7650694.1"/>
    <property type="molecule type" value="Genomic_DNA"/>
</dbReference>
<organism evidence="1 2">
    <name type="scientific">Dioscorea alata</name>
    <name type="common">Purple yam</name>
    <dbReference type="NCBI Taxonomy" id="55571"/>
    <lineage>
        <taxon>Eukaryota</taxon>
        <taxon>Viridiplantae</taxon>
        <taxon>Streptophyta</taxon>
        <taxon>Embryophyta</taxon>
        <taxon>Tracheophyta</taxon>
        <taxon>Spermatophyta</taxon>
        <taxon>Magnoliopsida</taxon>
        <taxon>Liliopsida</taxon>
        <taxon>Dioscoreales</taxon>
        <taxon>Dioscoreaceae</taxon>
        <taxon>Dioscorea</taxon>
    </lineage>
</organism>
<keyword evidence="1" id="KW-0808">Transferase</keyword>
<reference evidence="2" key="1">
    <citation type="journal article" date="2022" name="Nat. Commun.">
        <title>Chromosome evolution and the genetic basis of agronomically important traits in greater yam.</title>
        <authorList>
            <person name="Bredeson J.V."/>
            <person name="Lyons J.B."/>
            <person name="Oniyinde I.O."/>
            <person name="Okereke N.R."/>
            <person name="Kolade O."/>
            <person name="Nnabue I."/>
            <person name="Nwadili C.O."/>
            <person name="Hribova E."/>
            <person name="Parker M."/>
            <person name="Nwogha J."/>
            <person name="Shu S."/>
            <person name="Carlson J."/>
            <person name="Kariba R."/>
            <person name="Muthemba S."/>
            <person name="Knop K."/>
            <person name="Barton G.J."/>
            <person name="Sherwood A.V."/>
            <person name="Lopez-Montes A."/>
            <person name="Asiedu R."/>
            <person name="Jamnadass R."/>
            <person name="Muchugi A."/>
            <person name="Goodstein D."/>
            <person name="Egesi C.N."/>
            <person name="Featherston J."/>
            <person name="Asfaw A."/>
            <person name="Simpson G.G."/>
            <person name="Dolezel J."/>
            <person name="Hendre P.S."/>
            <person name="Van Deynze A."/>
            <person name="Kumar P.L."/>
            <person name="Obidiegwu J.E."/>
            <person name="Bhattacharjee R."/>
            <person name="Rokhsar D.S."/>
        </authorList>
    </citation>
    <scope>NUCLEOTIDE SEQUENCE [LARGE SCALE GENOMIC DNA]</scope>
    <source>
        <strain evidence="2">cv. TDa95/00328</strain>
    </source>
</reference>
<keyword evidence="1" id="KW-0418">Kinase</keyword>
<evidence type="ECO:0000313" key="2">
    <source>
        <dbReference type="Proteomes" id="UP000827976"/>
    </source>
</evidence>
<sequence length="717" mass="79298">MSVYVILLLIVPAVSGLNLTNEEVTALLSFKSSISYDPDDSLSNWNFSIDENPCSWNGITCKQGKVVSLSIPRKGLVGYLPAAFGSLSSLRHLNLRSNRLFGRLPLELFFVKSLQSLVLYGNSLSGPLPQEISNLTSLQNLDLSHNLFTGLIPSSLIRCQRLRSLHLSNNNFSGPLPIGFGRSLVLLERLDLSFNSLNGSIPGDIGELSSLQGTVDLSHNLFSGLIPPSLGNVPDNVYIDLSFNNLSGLIPQNGALVNRGPTAFIGNPALCGPPLKRPCSSSSVVVSSPSSSLPFQPNNYQPMSSVPNNGISDNHRGMSKGLVIAIIISDVIVLFVIAFVFFYCYKRATSSLRKEKVEEIASDNNKGNNSRKECRCFFAKGESETISEDTEQIDLVPLDDRVRFDIDELLKASAFVLGKSWMGIVYKVVLEDGLNLAVRRLGEGSSQRLKEFKTEVEAIGKIRHPCIVSLRAYYWSNEEKLLIYDCIPNGNLSAAIHGTPGMVEFKPMPWTMRINIMRGIAQGLAFLHEFSPKKCVHGDLRPNNILLGQNMEPYISDLGLNRLVNIVRGSSLLPSERINTDKPQIQQTDVPGSPAPKLGSCYHAPETLRTLKPSQKWDVYSYGVILMEMISGRPPMVLLDTSEVDLVKWVEFCIEQKRPLADLLDPQLVPELQKENEMVYVLKIALACVQINAERRPSMRNVVDTLDKLTREIDRSL</sequence>